<sequence length="480" mass="53112">MGSVESAALVLTGADTYVNEHSNVLEFAVQRGPSPADSIPDLESISSSSSDFEFSDFEYRIVEPCTSRGGPQHRRIDDCPNWTLPPSSTKEHDLRNEDEDKTAQKSIESTPKAPALTLGFTPIMDNPLHREPPRPDTPDPFARSQDTNTILESMCGMLGLHNPMAADPEKMMEMACIAVHQAHEAYEFFHQKAEERRQRQIKAESSVQPPFAMGLGMRTAMNDEAIKATHLVDPNVLADLADFRYFVLHGVELAQDMLVHQKADVRGATKYFFGEHNWADNVGSNTLHYSTTQRPRHSLFHDLETAKISIIQSLLRAYNYADLAHRLGHFLSLQFRDTYVLGIILDAGILDHYSPRSSPALWASDMSISSDKDMEGLTLGYPAEPGSESVHAHPEPPERHALATEVWKQEAGNKAAHERKNTMEVVPTASLAPARVEEAATRAAARELATYTPIGAFDSNEDADAEGKMCYGRTGESSAR</sequence>
<evidence type="ECO:0000313" key="2">
    <source>
        <dbReference type="EMBL" id="KAJ7724435.1"/>
    </source>
</evidence>
<evidence type="ECO:0000313" key="3">
    <source>
        <dbReference type="Proteomes" id="UP001215280"/>
    </source>
</evidence>
<dbReference type="AlphaFoldDB" id="A0AAD7HN70"/>
<feature type="region of interest" description="Disordered" evidence="1">
    <location>
        <begin position="457"/>
        <end position="480"/>
    </location>
</feature>
<protein>
    <submittedName>
        <fullName evidence="2">Uncharacterized protein</fullName>
    </submittedName>
</protein>
<keyword evidence="3" id="KW-1185">Reference proteome</keyword>
<comment type="caution">
    <text evidence="2">The sequence shown here is derived from an EMBL/GenBank/DDBJ whole genome shotgun (WGS) entry which is preliminary data.</text>
</comment>
<dbReference type="EMBL" id="JARJLG010000238">
    <property type="protein sequence ID" value="KAJ7724435.1"/>
    <property type="molecule type" value="Genomic_DNA"/>
</dbReference>
<name>A0AAD7HN70_9AGAR</name>
<accession>A0AAD7HN70</accession>
<reference evidence="2" key="1">
    <citation type="submission" date="2023-03" db="EMBL/GenBank/DDBJ databases">
        <title>Massive genome expansion in bonnet fungi (Mycena s.s.) driven by repeated elements and novel gene families across ecological guilds.</title>
        <authorList>
            <consortium name="Lawrence Berkeley National Laboratory"/>
            <person name="Harder C.B."/>
            <person name="Miyauchi S."/>
            <person name="Viragh M."/>
            <person name="Kuo A."/>
            <person name="Thoen E."/>
            <person name="Andreopoulos B."/>
            <person name="Lu D."/>
            <person name="Skrede I."/>
            <person name="Drula E."/>
            <person name="Henrissat B."/>
            <person name="Morin E."/>
            <person name="Kohler A."/>
            <person name="Barry K."/>
            <person name="LaButti K."/>
            <person name="Morin E."/>
            <person name="Salamov A."/>
            <person name="Lipzen A."/>
            <person name="Mereny Z."/>
            <person name="Hegedus B."/>
            <person name="Baldrian P."/>
            <person name="Stursova M."/>
            <person name="Weitz H."/>
            <person name="Taylor A."/>
            <person name="Grigoriev I.V."/>
            <person name="Nagy L.G."/>
            <person name="Martin F."/>
            <person name="Kauserud H."/>
        </authorList>
    </citation>
    <scope>NUCLEOTIDE SEQUENCE</scope>
    <source>
        <strain evidence="2">CBHHK188m</strain>
    </source>
</reference>
<proteinExistence type="predicted"/>
<gene>
    <name evidence="2" type="ORF">DFH07DRAFT_971199</name>
</gene>
<evidence type="ECO:0000256" key="1">
    <source>
        <dbReference type="SAM" id="MobiDB-lite"/>
    </source>
</evidence>
<dbReference type="Proteomes" id="UP001215280">
    <property type="component" value="Unassembled WGS sequence"/>
</dbReference>
<organism evidence="2 3">
    <name type="scientific">Mycena maculata</name>
    <dbReference type="NCBI Taxonomy" id="230809"/>
    <lineage>
        <taxon>Eukaryota</taxon>
        <taxon>Fungi</taxon>
        <taxon>Dikarya</taxon>
        <taxon>Basidiomycota</taxon>
        <taxon>Agaricomycotina</taxon>
        <taxon>Agaricomycetes</taxon>
        <taxon>Agaricomycetidae</taxon>
        <taxon>Agaricales</taxon>
        <taxon>Marasmiineae</taxon>
        <taxon>Mycenaceae</taxon>
        <taxon>Mycena</taxon>
    </lineage>
</organism>
<feature type="compositionally biased region" description="Basic and acidic residues" evidence="1">
    <location>
        <begin position="127"/>
        <end position="137"/>
    </location>
</feature>
<feature type="region of interest" description="Disordered" evidence="1">
    <location>
        <begin position="64"/>
        <end position="144"/>
    </location>
</feature>